<evidence type="ECO:0000256" key="6">
    <source>
        <dbReference type="ARBA" id="ARBA00023136"/>
    </source>
</evidence>
<feature type="transmembrane region" description="Helical" evidence="8">
    <location>
        <begin position="247"/>
        <end position="269"/>
    </location>
</feature>
<evidence type="ECO:0000256" key="4">
    <source>
        <dbReference type="ARBA" id="ARBA00022692"/>
    </source>
</evidence>
<name>A0A0G3HDC6_9CORY</name>
<accession>A0A0G3HDC6</accession>
<protein>
    <submittedName>
        <fullName evidence="9">Putative DUF2029 family protein</fullName>
        <ecNumber evidence="9">2.4.1.-</ecNumber>
    </submittedName>
</protein>
<sequence>MVIAWQGGTILSLAVVLLLVLHERRVPLGVTSLALVALTTIALLATEPLSGSLFFGQINLFLMLLAAVDILPRRWRLPGIGVGLAAGIKLTPAYLGLVFLLERRWGAAVGSVVTFLATVAIGFLGVPDAYSYWTEKMLNSSRIGDHLNPGAQSLRPVFDREFGIDSTLVWILAVLVVTAVAAAAVGQAVARDDRTTALSLAGIGACLVSPFSWFHHWVWVLPMAFGFMIGVNRFLADRWTFTGGHQLAGAASVAALVLPLVPFVSHVMIDAAQSRFYTAAGFAFLVCYLVGSLISSRVAAPSPH</sequence>
<dbReference type="Pfam" id="PF09594">
    <property type="entry name" value="GT87"/>
    <property type="match status" value="1"/>
</dbReference>
<reference evidence="9 10" key="1">
    <citation type="journal article" date="2015" name="Genome Announc.">
        <title>Virulence Factor Genes Detected in the Complete Genome Sequence of Corynebacterium uterequi DSM 45634, Isolated from the Uterus of a Maiden Mare.</title>
        <authorList>
            <person name="Ruckert C."/>
            <person name="Kriete M."/>
            <person name="Jaenicke S."/>
            <person name="Winkler A."/>
            <person name="Tauch A."/>
        </authorList>
    </citation>
    <scope>NUCLEOTIDE SEQUENCE [LARGE SCALE GENOMIC DNA]</scope>
    <source>
        <strain evidence="9 10">DSM 45634</strain>
    </source>
</reference>
<dbReference type="PATRIC" id="fig|1072256.5.peg.1381"/>
<dbReference type="AlphaFoldDB" id="A0A0G3HDC6"/>
<dbReference type="KEGG" id="cut:CUTER_06985"/>
<feature type="transmembrane region" description="Helical" evidence="8">
    <location>
        <begin position="217"/>
        <end position="235"/>
    </location>
</feature>
<evidence type="ECO:0000256" key="1">
    <source>
        <dbReference type="ARBA" id="ARBA00004651"/>
    </source>
</evidence>
<dbReference type="InterPro" id="IPR018584">
    <property type="entry name" value="GT87"/>
</dbReference>
<feature type="transmembrane region" description="Helical" evidence="8">
    <location>
        <begin position="275"/>
        <end position="294"/>
    </location>
</feature>
<feature type="transmembrane region" description="Helical" evidence="8">
    <location>
        <begin position="6"/>
        <end position="21"/>
    </location>
</feature>
<evidence type="ECO:0000256" key="8">
    <source>
        <dbReference type="SAM" id="Phobius"/>
    </source>
</evidence>
<proteinExistence type="inferred from homology"/>
<evidence type="ECO:0000256" key="2">
    <source>
        <dbReference type="ARBA" id="ARBA00022475"/>
    </source>
</evidence>
<feature type="transmembrane region" description="Helical" evidence="8">
    <location>
        <begin position="107"/>
        <end position="133"/>
    </location>
</feature>
<keyword evidence="2" id="KW-1003">Cell membrane</keyword>
<keyword evidence="10" id="KW-1185">Reference proteome</keyword>
<dbReference type="Proteomes" id="UP000035548">
    <property type="component" value="Chromosome"/>
</dbReference>
<feature type="transmembrane region" description="Helical" evidence="8">
    <location>
        <begin position="28"/>
        <end position="46"/>
    </location>
</feature>
<keyword evidence="4 8" id="KW-0812">Transmembrane</keyword>
<keyword evidence="5 8" id="KW-1133">Transmembrane helix</keyword>
<feature type="transmembrane region" description="Helical" evidence="8">
    <location>
        <begin position="79"/>
        <end position="101"/>
    </location>
</feature>
<evidence type="ECO:0000256" key="3">
    <source>
        <dbReference type="ARBA" id="ARBA00022679"/>
    </source>
</evidence>
<feature type="transmembrane region" description="Helical" evidence="8">
    <location>
        <begin position="168"/>
        <end position="190"/>
    </location>
</feature>
<dbReference type="EC" id="2.4.1.-" evidence="9"/>
<evidence type="ECO:0000256" key="5">
    <source>
        <dbReference type="ARBA" id="ARBA00022989"/>
    </source>
</evidence>
<dbReference type="GO" id="GO:0016758">
    <property type="term" value="F:hexosyltransferase activity"/>
    <property type="evidence" value="ECO:0007669"/>
    <property type="project" value="InterPro"/>
</dbReference>
<dbReference type="STRING" id="1072256.CUTER_06985"/>
<comment type="similarity">
    <text evidence="7">Belongs to the glycosyltransferase 87 family.</text>
</comment>
<dbReference type="GO" id="GO:0005886">
    <property type="term" value="C:plasma membrane"/>
    <property type="evidence" value="ECO:0007669"/>
    <property type="project" value="UniProtKB-SubCell"/>
</dbReference>
<keyword evidence="9" id="KW-0328">Glycosyltransferase</keyword>
<comment type="subcellular location">
    <subcellularLocation>
        <location evidence="1">Cell membrane</location>
        <topology evidence="1">Multi-pass membrane protein</topology>
    </subcellularLocation>
</comment>
<evidence type="ECO:0000313" key="10">
    <source>
        <dbReference type="Proteomes" id="UP000035548"/>
    </source>
</evidence>
<reference evidence="10" key="2">
    <citation type="submission" date="2015-05" db="EMBL/GenBank/DDBJ databases">
        <title>Complete genome sequence of Corynebacterium uterequi DSM 45634, isolated from the uterus of a maiden mare.</title>
        <authorList>
            <person name="Ruckert C."/>
            <person name="Albersmeier A."/>
            <person name="Winkler A."/>
            <person name="Tauch A."/>
        </authorList>
    </citation>
    <scope>NUCLEOTIDE SEQUENCE [LARGE SCALE GENOMIC DNA]</scope>
    <source>
        <strain evidence="10">DSM 45634</strain>
    </source>
</reference>
<keyword evidence="3 9" id="KW-0808">Transferase</keyword>
<organism evidence="9 10">
    <name type="scientific">Corynebacterium uterequi</name>
    <dbReference type="NCBI Taxonomy" id="1072256"/>
    <lineage>
        <taxon>Bacteria</taxon>
        <taxon>Bacillati</taxon>
        <taxon>Actinomycetota</taxon>
        <taxon>Actinomycetes</taxon>
        <taxon>Mycobacteriales</taxon>
        <taxon>Corynebacteriaceae</taxon>
        <taxon>Corynebacterium</taxon>
    </lineage>
</organism>
<evidence type="ECO:0000313" key="9">
    <source>
        <dbReference type="EMBL" id="AKK11386.1"/>
    </source>
</evidence>
<evidence type="ECO:0000256" key="7">
    <source>
        <dbReference type="ARBA" id="ARBA00024033"/>
    </source>
</evidence>
<gene>
    <name evidence="9" type="ORF">CUTER_06985</name>
</gene>
<feature type="transmembrane region" description="Helical" evidence="8">
    <location>
        <begin position="52"/>
        <end position="72"/>
    </location>
</feature>
<keyword evidence="6 8" id="KW-0472">Membrane</keyword>
<dbReference type="EMBL" id="CP011546">
    <property type="protein sequence ID" value="AKK11386.1"/>
    <property type="molecule type" value="Genomic_DNA"/>
</dbReference>